<evidence type="ECO:0000256" key="6">
    <source>
        <dbReference type="ARBA" id="ARBA00022692"/>
    </source>
</evidence>
<keyword evidence="11" id="KW-0902">Two-component regulatory system</keyword>
<dbReference type="InterPro" id="IPR036097">
    <property type="entry name" value="HisK_dim/P_sf"/>
</dbReference>
<feature type="transmembrane region" description="Helical" evidence="14">
    <location>
        <begin position="450"/>
        <end position="467"/>
    </location>
</feature>
<dbReference type="PROSITE" id="PS50109">
    <property type="entry name" value="HIS_KIN"/>
    <property type="match status" value="1"/>
</dbReference>
<evidence type="ECO:0000256" key="13">
    <source>
        <dbReference type="ARBA" id="ARBA00057300"/>
    </source>
</evidence>
<accession>A0A317MSZ8</accession>
<comment type="caution">
    <text evidence="16">The sequence shown here is derived from an EMBL/GenBank/DDBJ whole genome shotgun (WGS) entry which is preliminary data.</text>
</comment>
<dbReference type="Gene3D" id="1.10.287.130">
    <property type="match status" value="1"/>
</dbReference>
<dbReference type="Proteomes" id="UP000246569">
    <property type="component" value="Unassembled WGS sequence"/>
</dbReference>
<dbReference type="InterPro" id="IPR036890">
    <property type="entry name" value="HATPase_C_sf"/>
</dbReference>
<dbReference type="InterPro" id="IPR003661">
    <property type="entry name" value="HisK_dim/P_dom"/>
</dbReference>
<dbReference type="Gene3D" id="3.40.50.620">
    <property type="entry name" value="HUPs"/>
    <property type="match status" value="1"/>
</dbReference>
<keyword evidence="12 14" id="KW-0472">Membrane</keyword>
<dbReference type="PRINTS" id="PR00344">
    <property type="entry name" value="BCTRLSENSOR"/>
</dbReference>
<dbReference type="OrthoDB" id="9806130at2"/>
<dbReference type="SUPFAM" id="SSF55874">
    <property type="entry name" value="ATPase domain of HSP90 chaperone/DNA topoisomerase II/histidine kinase"/>
    <property type="match status" value="1"/>
</dbReference>
<keyword evidence="9" id="KW-0067">ATP-binding</keyword>
<keyword evidence="17" id="KW-1185">Reference proteome</keyword>
<dbReference type="CDD" id="cd00082">
    <property type="entry name" value="HisKA"/>
    <property type="match status" value="1"/>
</dbReference>
<dbReference type="Gene3D" id="3.40.50.300">
    <property type="entry name" value="P-loop containing nucleotide triphosphate hydrolases"/>
    <property type="match status" value="1"/>
</dbReference>
<evidence type="ECO:0000256" key="11">
    <source>
        <dbReference type="ARBA" id="ARBA00023012"/>
    </source>
</evidence>
<feature type="transmembrane region" description="Helical" evidence="14">
    <location>
        <begin position="479"/>
        <end position="498"/>
    </location>
</feature>
<dbReference type="InterPro" id="IPR027417">
    <property type="entry name" value="P-loop_NTPase"/>
</dbReference>
<dbReference type="Pfam" id="PF00512">
    <property type="entry name" value="HisKA"/>
    <property type="match status" value="1"/>
</dbReference>
<dbReference type="GO" id="GO:0005886">
    <property type="term" value="C:plasma membrane"/>
    <property type="evidence" value="ECO:0007669"/>
    <property type="project" value="TreeGrafter"/>
</dbReference>
<dbReference type="PANTHER" id="PTHR45569:SF1">
    <property type="entry name" value="SENSOR PROTEIN KDPD"/>
    <property type="match status" value="1"/>
</dbReference>
<dbReference type="GO" id="GO:0005524">
    <property type="term" value="F:ATP binding"/>
    <property type="evidence" value="ECO:0007669"/>
    <property type="project" value="UniProtKB-KW"/>
</dbReference>
<dbReference type="InterPro" id="IPR005467">
    <property type="entry name" value="His_kinase_dom"/>
</dbReference>
<feature type="transmembrane region" description="Helical" evidence="14">
    <location>
        <begin position="428"/>
        <end position="443"/>
    </location>
</feature>
<gene>
    <name evidence="16" type="ORF">C7443_109126</name>
</gene>
<dbReference type="EMBL" id="QGTJ01000009">
    <property type="protein sequence ID" value="PWV59873.1"/>
    <property type="molecule type" value="Genomic_DNA"/>
</dbReference>
<evidence type="ECO:0000256" key="2">
    <source>
        <dbReference type="ARBA" id="ARBA00004141"/>
    </source>
</evidence>
<dbReference type="Pfam" id="PF02518">
    <property type="entry name" value="HATPase_c"/>
    <property type="match status" value="1"/>
</dbReference>
<evidence type="ECO:0000259" key="15">
    <source>
        <dbReference type="PROSITE" id="PS50109"/>
    </source>
</evidence>
<dbReference type="SUPFAM" id="SSF52540">
    <property type="entry name" value="P-loop containing nucleoside triphosphate hydrolases"/>
    <property type="match status" value="1"/>
</dbReference>
<evidence type="ECO:0000256" key="4">
    <source>
        <dbReference type="ARBA" id="ARBA00022553"/>
    </source>
</evidence>
<evidence type="ECO:0000256" key="8">
    <source>
        <dbReference type="ARBA" id="ARBA00022777"/>
    </source>
</evidence>
<evidence type="ECO:0000313" key="16">
    <source>
        <dbReference type="EMBL" id="PWV59873.1"/>
    </source>
</evidence>
<evidence type="ECO:0000313" key="17">
    <source>
        <dbReference type="Proteomes" id="UP000246569"/>
    </source>
</evidence>
<dbReference type="InterPro" id="IPR014729">
    <property type="entry name" value="Rossmann-like_a/b/a_fold"/>
</dbReference>
<feature type="domain" description="Histidine kinase" evidence="15">
    <location>
        <begin position="675"/>
        <end position="889"/>
    </location>
</feature>
<dbReference type="GO" id="GO:0042802">
    <property type="term" value="F:identical protein binding"/>
    <property type="evidence" value="ECO:0007669"/>
    <property type="project" value="UniProtKB-ARBA"/>
</dbReference>
<proteinExistence type="predicted"/>
<dbReference type="SUPFAM" id="SSF47384">
    <property type="entry name" value="Homodimeric domain of signal transducing histidine kinase"/>
    <property type="match status" value="1"/>
</dbReference>
<dbReference type="Gene3D" id="1.20.120.620">
    <property type="entry name" value="Backbone structure of the membrane domain of e. Coli histidine kinase receptor kdpd"/>
    <property type="match status" value="1"/>
</dbReference>
<dbReference type="CDD" id="cd01987">
    <property type="entry name" value="USP_KdpD-like"/>
    <property type="match status" value="1"/>
</dbReference>
<dbReference type="SUPFAM" id="SSF55781">
    <property type="entry name" value="GAF domain-like"/>
    <property type="match status" value="1"/>
</dbReference>
<dbReference type="Pfam" id="PF02702">
    <property type="entry name" value="KdpD"/>
    <property type="match status" value="1"/>
</dbReference>
<evidence type="ECO:0000256" key="9">
    <source>
        <dbReference type="ARBA" id="ARBA00022840"/>
    </source>
</evidence>
<dbReference type="InterPro" id="IPR003594">
    <property type="entry name" value="HATPase_dom"/>
</dbReference>
<evidence type="ECO:0000256" key="10">
    <source>
        <dbReference type="ARBA" id="ARBA00022989"/>
    </source>
</evidence>
<comment type="subcellular location">
    <subcellularLocation>
        <location evidence="2">Membrane</location>
        <topology evidence="2">Multi-pass membrane protein</topology>
    </subcellularLocation>
</comment>
<evidence type="ECO:0000256" key="3">
    <source>
        <dbReference type="ARBA" id="ARBA00012438"/>
    </source>
</evidence>
<protein>
    <recommendedName>
        <fullName evidence="3">histidine kinase</fullName>
        <ecNumber evidence="3">2.7.13.3</ecNumber>
    </recommendedName>
</protein>
<dbReference type="SMART" id="SM00387">
    <property type="entry name" value="HATPase_c"/>
    <property type="match status" value="1"/>
</dbReference>
<keyword evidence="8 16" id="KW-0418">Kinase</keyword>
<dbReference type="InterPro" id="IPR025201">
    <property type="entry name" value="KdpD_TM"/>
</dbReference>
<comment type="function">
    <text evidence="13">Member of the two-component regulatory system KdpD/KdpE involved in the regulation of the kdp operon. KdpD may function as a membrane-associated protein kinase that phosphorylates KdpE in response to environmental signals.</text>
</comment>
<keyword evidence="10 14" id="KW-1133">Transmembrane helix</keyword>
<keyword evidence="7" id="KW-0547">Nucleotide-binding</keyword>
<dbReference type="SUPFAM" id="SSF52402">
    <property type="entry name" value="Adenine nucleotide alpha hydrolases-like"/>
    <property type="match status" value="1"/>
</dbReference>
<keyword evidence="4" id="KW-0597">Phosphoprotein</keyword>
<dbReference type="SMART" id="SM00388">
    <property type="entry name" value="HisKA"/>
    <property type="match status" value="1"/>
</dbReference>
<dbReference type="FunFam" id="3.40.50.300:FF:000483">
    <property type="entry name" value="Sensor histidine kinase KdpD"/>
    <property type="match status" value="1"/>
</dbReference>
<dbReference type="InterPro" id="IPR003852">
    <property type="entry name" value="Sig_transdc_His_kinase_KdpD_N"/>
</dbReference>
<keyword evidence="6 14" id="KW-0812">Transmembrane</keyword>
<dbReference type="Gene3D" id="3.30.565.10">
    <property type="entry name" value="Histidine kinase-like ATPase, C-terminal domain"/>
    <property type="match status" value="1"/>
</dbReference>
<keyword evidence="5" id="KW-0808">Transferase</keyword>
<comment type="catalytic activity">
    <reaction evidence="1">
        <text>ATP + protein L-histidine = ADP + protein N-phospho-L-histidine.</text>
        <dbReference type="EC" id="2.7.13.3"/>
    </reaction>
</comment>
<dbReference type="Pfam" id="PF13493">
    <property type="entry name" value="DUF4118"/>
    <property type="match status" value="1"/>
</dbReference>
<dbReference type="Pfam" id="PF13492">
    <property type="entry name" value="GAF_3"/>
    <property type="match status" value="1"/>
</dbReference>
<sequence>MNADHRPDPDTLLALAQQEERQRQSGRLKVFLGAAPGVGKTFAMLEAARQAQRSGVDVVAGVVETHRRAETEALLDGIEQLAPQSIAYRGVELREFDLDAALARHPALLLVDELAHSNAPGSRHAKRWQDVQELLARGIDVYTTLNVQHLESLNDVVAGITGVVVRETVPDAVLEQADAVELVDLPPPELIARLRAGKVYLPAQAERAREHFFREANLAALRELALRSTAAQVNARVLTLKAGTAPAATWSTRERVLVCVGADSSGARIVRAGRRLAAQLHAEWTAVYVDTPQHGVAAATREEIVASLRLAEQLGAETVTLSGRSVAEEVLSYARARNVTRIIVGRPARSSWRLRLRGGLVDALLRGSGDIEIHAVPSDAPPAPPAPPTTTAATPARPWPWRAYGLAAVGVLLATAGCYLMAPYFELANLIMLYLIGVVLVSRRGERGPAVLAAVLSVLAFDFFFVPPHLTFAVSDTQYFVTFAVMLVVGLVISELTVRERTQGEQARLRERRTAALHQLSKSLASLRGAAALLDAAVRHIAEVFEAQVLALLPDEQGKLTIRAGMRAEFTMNAKEQSVAQWVYDLGRAAGLGTSTLPFVDAVYVPLLGKRGAVGALRVRPADAARLVLPEQMRLLEAFANQTALALEVDRLGEEAREARLAADTERLRSSLLASVSHDLRTPLAAIIGSASSLVEYGEQLDDGERRELAANIQSEAERLNRLVGNLLQATRLEAGTLTLHKEAHDLETVIGSALARLATALEGRPLHTTLPPNLPLVPLDPLLIEQVLVNLLENALHYTPPGSPLEIGVEGHTDAVVITVADRGPGLPAAGEQLFQRFWRGGQSDHPSGSGLGLAICRGIVELHGGHIEASARVGGGAVFRFTLPLAPDAASAPPPQEPAP</sequence>
<organism evidence="16 17">
    <name type="scientific">Plasticicumulans acidivorans</name>
    <dbReference type="NCBI Taxonomy" id="886464"/>
    <lineage>
        <taxon>Bacteria</taxon>
        <taxon>Pseudomonadati</taxon>
        <taxon>Pseudomonadota</taxon>
        <taxon>Gammaproteobacteria</taxon>
        <taxon>Candidatus Competibacteraceae</taxon>
        <taxon>Plasticicumulans</taxon>
    </lineage>
</organism>
<dbReference type="GO" id="GO:0000155">
    <property type="term" value="F:phosphorelay sensor kinase activity"/>
    <property type="evidence" value="ECO:0007669"/>
    <property type="project" value="InterPro"/>
</dbReference>
<name>A0A317MSZ8_9GAMM</name>
<evidence type="ECO:0000256" key="12">
    <source>
        <dbReference type="ARBA" id="ARBA00023136"/>
    </source>
</evidence>
<dbReference type="RefSeq" id="WP_110019476.1">
    <property type="nucleotide sequence ID" value="NZ_QGTJ01000009.1"/>
</dbReference>
<reference evidence="16 17" key="1">
    <citation type="submission" date="2018-05" db="EMBL/GenBank/DDBJ databases">
        <title>Genomic Encyclopedia of Type Strains, Phase IV (KMG-IV): sequencing the most valuable type-strain genomes for metagenomic binning, comparative biology and taxonomic classification.</title>
        <authorList>
            <person name="Goeker M."/>
        </authorList>
    </citation>
    <scope>NUCLEOTIDE SEQUENCE [LARGE SCALE GENOMIC DNA]</scope>
    <source>
        <strain evidence="16 17">DSM 23606</strain>
    </source>
</reference>
<dbReference type="InterPro" id="IPR003018">
    <property type="entry name" value="GAF"/>
</dbReference>
<dbReference type="EC" id="2.7.13.3" evidence="3"/>
<dbReference type="PANTHER" id="PTHR45569">
    <property type="entry name" value="SENSOR PROTEIN KDPD"/>
    <property type="match status" value="1"/>
</dbReference>
<dbReference type="FunFam" id="3.30.565.10:FF:000042">
    <property type="entry name" value="Two-component sensor histidine kinase KdpD"/>
    <property type="match status" value="1"/>
</dbReference>
<dbReference type="Gene3D" id="3.30.450.40">
    <property type="match status" value="1"/>
</dbReference>
<evidence type="ECO:0000256" key="5">
    <source>
        <dbReference type="ARBA" id="ARBA00022679"/>
    </source>
</evidence>
<dbReference type="InterPro" id="IPR038318">
    <property type="entry name" value="KdpD_sf"/>
</dbReference>
<dbReference type="InterPro" id="IPR029016">
    <property type="entry name" value="GAF-like_dom_sf"/>
</dbReference>
<dbReference type="InterPro" id="IPR052023">
    <property type="entry name" value="Histidine_kinase_KdpD"/>
</dbReference>
<dbReference type="AlphaFoldDB" id="A0A317MSZ8"/>
<dbReference type="InterPro" id="IPR004358">
    <property type="entry name" value="Sig_transdc_His_kin-like_C"/>
</dbReference>
<evidence type="ECO:0000256" key="14">
    <source>
        <dbReference type="SAM" id="Phobius"/>
    </source>
</evidence>
<dbReference type="CDD" id="cd00075">
    <property type="entry name" value="HATPase"/>
    <property type="match status" value="1"/>
</dbReference>
<evidence type="ECO:0000256" key="7">
    <source>
        <dbReference type="ARBA" id="ARBA00022741"/>
    </source>
</evidence>
<evidence type="ECO:0000256" key="1">
    <source>
        <dbReference type="ARBA" id="ARBA00000085"/>
    </source>
</evidence>
<dbReference type="GO" id="GO:0005737">
    <property type="term" value="C:cytoplasm"/>
    <property type="evidence" value="ECO:0007669"/>
    <property type="project" value="UniProtKB-ARBA"/>
</dbReference>